<proteinExistence type="predicted"/>
<evidence type="ECO:0000313" key="2">
    <source>
        <dbReference type="Proteomes" id="UP000827872"/>
    </source>
</evidence>
<dbReference type="Proteomes" id="UP000827872">
    <property type="component" value="Linkage Group LG15"/>
</dbReference>
<sequence>MWRSAVILRDLQASPGGWQLLVFSCVHCRGDAELFLAPSLHSLPLVLGKMQVPSQGNVLIYTLRRTYGQGRGIVSTCSNNNPLPLLYAARSGRPLHAEECSLRLFGSRKPTKESLGMRVPAQRQEFSKTKLLGRIQLTFQIGVSCFAMHFKEFHFSESGRKVHVYRMGVCGGEIDTSLLLPAPCLPHLYF</sequence>
<protein>
    <submittedName>
        <fullName evidence="1">Uncharacterized protein</fullName>
    </submittedName>
</protein>
<accession>A0ACB8EU83</accession>
<reference evidence="1" key="1">
    <citation type="submission" date="2021-08" db="EMBL/GenBank/DDBJ databases">
        <title>The first chromosome-level gecko genome reveals the dynamic sex chromosomes of Neotropical dwarf geckos (Sphaerodactylidae: Sphaerodactylus).</title>
        <authorList>
            <person name="Pinto B.J."/>
            <person name="Keating S.E."/>
            <person name="Gamble T."/>
        </authorList>
    </citation>
    <scope>NUCLEOTIDE SEQUENCE</scope>
    <source>
        <strain evidence="1">TG3544</strain>
    </source>
</reference>
<keyword evidence="2" id="KW-1185">Reference proteome</keyword>
<organism evidence="1 2">
    <name type="scientific">Sphaerodactylus townsendi</name>
    <dbReference type="NCBI Taxonomy" id="933632"/>
    <lineage>
        <taxon>Eukaryota</taxon>
        <taxon>Metazoa</taxon>
        <taxon>Chordata</taxon>
        <taxon>Craniata</taxon>
        <taxon>Vertebrata</taxon>
        <taxon>Euteleostomi</taxon>
        <taxon>Lepidosauria</taxon>
        <taxon>Squamata</taxon>
        <taxon>Bifurcata</taxon>
        <taxon>Gekkota</taxon>
        <taxon>Sphaerodactylidae</taxon>
        <taxon>Sphaerodactylus</taxon>
    </lineage>
</organism>
<comment type="caution">
    <text evidence="1">The sequence shown here is derived from an EMBL/GenBank/DDBJ whole genome shotgun (WGS) entry which is preliminary data.</text>
</comment>
<gene>
    <name evidence="1" type="ORF">K3G42_006782</name>
</gene>
<name>A0ACB8EU83_9SAUR</name>
<dbReference type="EMBL" id="CM037628">
    <property type="protein sequence ID" value="KAH7996482.1"/>
    <property type="molecule type" value="Genomic_DNA"/>
</dbReference>
<evidence type="ECO:0000313" key="1">
    <source>
        <dbReference type="EMBL" id="KAH7996482.1"/>
    </source>
</evidence>